<dbReference type="GO" id="GO:0047693">
    <property type="term" value="F:ATP diphosphatase activity"/>
    <property type="evidence" value="ECO:0007669"/>
    <property type="project" value="UniProtKB-EC"/>
</dbReference>
<keyword evidence="2" id="KW-0378">Hydrolase</keyword>
<dbReference type="GO" id="GO:0006203">
    <property type="term" value="P:dGTP catabolic process"/>
    <property type="evidence" value="ECO:0007669"/>
    <property type="project" value="TreeGrafter"/>
</dbReference>
<keyword evidence="3" id="KW-1185">Reference proteome</keyword>
<dbReference type="Proteomes" id="UP000187344">
    <property type="component" value="Unassembled WGS sequence"/>
</dbReference>
<protein>
    <submittedName>
        <fullName evidence="2">ATP diphosphatase</fullName>
        <ecNumber evidence="2">3.6.1.8</ecNumber>
    </submittedName>
</protein>
<organism evidence="2 3">
    <name type="scientific">Bartonella apis</name>
    <dbReference type="NCBI Taxonomy" id="1686310"/>
    <lineage>
        <taxon>Bacteria</taxon>
        <taxon>Pseudomonadati</taxon>
        <taxon>Pseudomonadota</taxon>
        <taxon>Alphaproteobacteria</taxon>
        <taxon>Hyphomicrobiales</taxon>
        <taxon>Bartonellaceae</taxon>
        <taxon>Bartonella</taxon>
    </lineage>
</organism>
<dbReference type="CDD" id="cd11529">
    <property type="entry name" value="NTP-PPase_MazG_Cterm"/>
    <property type="match status" value="1"/>
</dbReference>
<dbReference type="InterPro" id="IPR048015">
    <property type="entry name" value="NTP-PPase_MazG-like_N"/>
</dbReference>
<dbReference type="FunFam" id="1.10.287.1080:FF:000001">
    <property type="entry name" value="Nucleoside triphosphate pyrophosphohydrolase"/>
    <property type="match status" value="1"/>
</dbReference>
<dbReference type="EMBL" id="LXYT01000003">
    <property type="protein sequence ID" value="OLY42952.1"/>
    <property type="molecule type" value="Genomic_DNA"/>
</dbReference>
<dbReference type="InterPro" id="IPR048011">
    <property type="entry name" value="NTP-PPase_MazG-like_C"/>
</dbReference>
<proteinExistence type="predicted"/>
<evidence type="ECO:0000259" key="1">
    <source>
        <dbReference type="Pfam" id="PF03819"/>
    </source>
</evidence>
<dbReference type="Gene3D" id="1.10.287.1080">
    <property type="entry name" value="MazG-like"/>
    <property type="match status" value="2"/>
</dbReference>
<dbReference type="RefSeq" id="WP_075870779.1">
    <property type="nucleotide sequence ID" value="NZ_LXYT01000003.1"/>
</dbReference>
<feature type="domain" description="NTP pyrophosphohydrolase MazG-like" evidence="1">
    <location>
        <begin position="182"/>
        <end position="239"/>
    </location>
</feature>
<dbReference type="GO" id="GO:0046052">
    <property type="term" value="P:UTP catabolic process"/>
    <property type="evidence" value="ECO:0007669"/>
    <property type="project" value="TreeGrafter"/>
</dbReference>
<comment type="caution">
    <text evidence="2">The sequence shown here is derived from an EMBL/GenBank/DDBJ whole genome shotgun (WGS) entry which is preliminary data.</text>
</comment>
<dbReference type="GO" id="GO:0046061">
    <property type="term" value="P:dATP catabolic process"/>
    <property type="evidence" value="ECO:0007669"/>
    <property type="project" value="TreeGrafter"/>
</dbReference>
<dbReference type="OrthoDB" id="9808939at2"/>
<dbReference type="GO" id="GO:0046047">
    <property type="term" value="P:TTP catabolic process"/>
    <property type="evidence" value="ECO:0007669"/>
    <property type="project" value="TreeGrafter"/>
</dbReference>
<dbReference type="NCBIfam" id="TIGR00444">
    <property type="entry name" value="mazG"/>
    <property type="match status" value="1"/>
</dbReference>
<dbReference type="GO" id="GO:0046076">
    <property type="term" value="P:dTTP catabolic process"/>
    <property type="evidence" value="ECO:0007669"/>
    <property type="project" value="TreeGrafter"/>
</dbReference>
<dbReference type="SUPFAM" id="SSF101386">
    <property type="entry name" value="all-alpha NTP pyrophosphatases"/>
    <property type="match status" value="2"/>
</dbReference>
<dbReference type="AlphaFoldDB" id="A0A1R0F7Q1"/>
<reference evidence="2 3" key="1">
    <citation type="submission" date="2016-12" db="EMBL/GenBank/DDBJ databases">
        <title>Comparative genomics of Bartonella apis.</title>
        <authorList>
            <person name="Engel P."/>
        </authorList>
    </citation>
    <scope>NUCLEOTIDE SEQUENCE [LARGE SCALE GENOMIC DNA]</scope>
    <source>
        <strain evidence="2 3">PEB0149</strain>
    </source>
</reference>
<dbReference type="PANTHER" id="PTHR30522:SF0">
    <property type="entry name" value="NUCLEOSIDE TRIPHOSPHATE PYROPHOSPHOHYDROLASE"/>
    <property type="match status" value="1"/>
</dbReference>
<evidence type="ECO:0000313" key="2">
    <source>
        <dbReference type="EMBL" id="OLY42952.1"/>
    </source>
</evidence>
<accession>A0A1R0F7Q1</accession>
<feature type="domain" description="NTP pyrophosphohydrolase MazG-like" evidence="1">
    <location>
        <begin position="30"/>
        <end position="103"/>
    </location>
</feature>
<dbReference type="Pfam" id="PF03819">
    <property type="entry name" value="MazG"/>
    <property type="match status" value="2"/>
</dbReference>
<gene>
    <name evidence="2" type="ORF">PEB0149_003680</name>
</gene>
<dbReference type="InterPro" id="IPR004518">
    <property type="entry name" value="MazG-like_dom"/>
</dbReference>
<dbReference type="PANTHER" id="PTHR30522">
    <property type="entry name" value="NUCLEOSIDE TRIPHOSPHATE PYROPHOSPHOHYDROLASE"/>
    <property type="match status" value="1"/>
</dbReference>
<dbReference type="GO" id="GO:0046081">
    <property type="term" value="P:dUTP catabolic process"/>
    <property type="evidence" value="ECO:0007669"/>
    <property type="project" value="TreeGrafter"/>
</dbReference>
<dbReference type="InterPro" id="IPR011551">
    <property type="entry name" value="NTP_PyrPHydrolase_MazG"/>
</dbReference>
<dbReference type="NCBIfam" id="NF007113">
    <property type="entry name" value="PRK09562.1"/>
    <property type="match status" value="1"/>
</dbReference>
<dbReference type="GO" id="GO:0006950">
    <property type="term" value="P:response to stress"/>
    <property type="evidence" value="ECO:0007669"/>
    <property type="project" value="UniProtKB-ARBA"/>
</dbReference>
<evidence type="ECO:0000313" key="3">
    <source>
        <dbReference type="Proteomes" id="UP000187344"/>
    </source>
</evidence>
<name>A0A1R0F7Q1_9HYPH</name>
<dbReference type="EC" id="3.6.1.8" evidence="2"/>
<dbReference type="CDD" id="cd11528">
    <property type="entry name" value="NTP-PPase_MazG_Nterm"/>
    <property type="match status" value="1"/>
</dbReference>
<sequence length="283" mass="32815">MEPSKNISRLIQIMKALRDPKSGCAWDKEQTFKTIIPYTIEEVYEVVDAIDRNDQFDLCEELGDLLLQVVYYARMAEEEGSFDFGDVVYAITKKMIRRHPHVFGSEEQKKRGLVKGDWDRIKKEEKAERLQKRKAANLPDDTPTGFLAGVKTAQPVEKEAVALQKRAAEVGFDWTEPAPIFHKINEELLELKEALETVNEENIRDEFGDVYFTVLNLARRLGIAPEQALKQANNKFRYRFNFIEEALAKQNKKLEDANLDEMEDLWNEAKLEQCQKQDKQGEK</sequence>